<reference evidence="3 4" key="1">
    <citation type="submission" date="2017-10" db="EMBL/GenBank/DDBJ databases">
        <title>Bacillus sp. nov., a halophilic bacterium isolated from a Yangshapao Lake.</title>
        <authorList>
            <person name="Wang H."/>
        </authorList>
    </citation>
    <scope>NUCLEOTIDE SEQUENCE [LARGE SCALE GENOMIC DNA]</scope>
    <source>
        <strain evidence="3 4">YSP-3</strain>
    </source>
</reference>
<evidence type="ECO:0000313" key="4">
    <source>
        <dbReference type="Proteomes" id="UP000248066"/>
    </source>
</evidence>
<dbReference type="GO" id="GO:0004175">
    <property type="term" value="F:endopeptidase activity"/>
    <property type="evidence" value="ECO:0007669"/>
    <property type="project" value="UniProtKB-ARBA"/>
</dbReference>
<evidence type="ECO:0000259" key="2">
    <source>
        <dbReference type="Pfam" id="PF02517"/>
    </source>
</evidence>
<feature type="domain" description="CAAX prenyl protease 2/Lysostaphin resistance protein A-like" evidence="2">
    <location>
        <begin position="152"/>
        <end position="261"/>
    </location>
</feature>
<dbReference type="Pfam" id="PF02517">
    <property type="entry name" value="Rce1-like"/>
    <property type="match status" value="1"/>
</dbReference>
<evidence type="ECO:0000256" key="1">
    <source>
        <dbReference type="SAM" id="Phobius"/>
    </source>
</evidence>
<gene>
    <name evidence="3" type="ORF">CR205_04225</name>
</gene>
<feature type="transmembrane region" description="Helical" evidence="1">
    <location>
        <begin position="105"/>
        <end position="134"/>
    </location>
</feature>
<feature type="transmembrane region" description="Helical" evidence="1">
    <location>
        <begin position="226"/>
        <end position="246"/>
    </location>
</feature>
<feature type="transmembrane region" description="Helical" evidence="1">
    <location>
        <begin position="253"/>
        <end position="274"/>
    </location>
</feature>
<feature type="transmembrane region" description="Helical" evidence="1">
    <location>
        <begin position="194"/>
        <end position="214"/>
    </location>
</feature>
<dbReference type="OrthoDB" id="378663at2"/>
<dbReference type="AlphaFoldDB" id="A0A2W0HVT7"/>
<keyword evidence="1" id="KW-0472">Membrane</keyword>
<keyword evidence="1" id="KW-0812">Transmembrane</keyword>
<dbReference type="Proteomes" id="UP000248066">
    <property type="component" value="Unassembled WGS sequence"/>
</dbReference>
<accession>A0A2W0HVT7</accession>
<keyword evidence="1" id="KW-1133">Transmembrane helix</keyword>
<evidence type="ECO:0000313" key="3">
    <source>
        <dbReference type="EMBL" id="PYZ97808.1"/>
    </source>
</evidence>
<name>A0A2W0HVT7_9BACI</name>
<comment type="caution">
    <text evidence="3">The sequence shown here is derived from an EMBL/GenBank/DDBJ whole genome shotgun (WGS) entry which is preliminary data.</text>
</comment>
<dbReference type="InterPro" id="IPR003675">
    <property type="entry name" value="Rce1/LyrA-like_dom"/>
</dbReference>
<proteinExistence type="predicted"/>
<dbReference type="RefSeq" id="WP_110517264.1">
    <property type="nucleotide sequence ID" value="NZ_PDOF01000001.1"/>
</dbReference>
<protein>
    <recommendedName>
        <fullName evidence="2">CAAX prenyl protease 2/Lysostaphin resistance protein A-like domain-containing protein</fullName>
    </recommendedName>
</protein>
<feature type="transmembrane region" description="Helical" evidence="1">
    <location>
        <begin position="20"/>
        <end position="42"/>
    </location>
</feature>
<keyword evidence="4" id="KW-1185">Reference proteome</keyword>
<organism evidence="3 4">
    <name type="scientific">Alteribacter lacisalsi</name>
    <dbReference type="NCBI Taxonomy" id="2045244"/>
    <lineage>
        <taxon>Bacteria</taxon>
        <taxon>Bacillati</taxon>
        <taxon>Bacillota</taxon>
        <taxon>Bacilli</taxon>
        <taxon>Bacillales</taxon>
        <taxon>Bacillaceae</taxon>
        <taxon>Alteribacter</taxon>
    </lineage>
</organism>
<dbReference type="EMBL" id="PDOF01000001">
    <property type="protein sequence ID" value="PYZ97808.1"/>
    <property type="molecule type" value="Genomic_DNA"/>
</dbReference>
<dbReference type="GO" id="GO:0080120">
    <property type="term" value="P:CAAX-box protein maturation"/>
    <property type="evidence" value="ECO:0007669"/>
    <property type="project" value="UniProtKB-ARBA"/>
</dbReference>
<sequence length="275" mass="30347">MSVLKDQTKQNHNEKSRKPWRSYLIFLAIAAAGTLTLYPMMAEAVEVQIRELNLDVAISTEVLAWLSLINPFVLALIAITLGHLTVRKTGLRSFTYEWDRLRKPFLSSFLPTVKAGIVGGVAAGAIIVAADLVFRSWLPPELLATGEMPGISHILMAFFYGGVVEELMMRWGLMTLLVWLFWKVFQRKKNEPGGAAFWTAILVSSLIFAIGHFGATAAVTDITPVVFIRMLLLNGAAGVIFGWLYWKKGLETAMVAHIMAHVVMNGTAFIGALIL</sequence>
<feature type="transmembrane region" description="Helical" evidence="1">
    <location>
        <begin position="62"/>
        <end position="84"/>
    </location>
</feature>